<evidence type="ECO:0000313" key="1">
    <source>
        <dbReference type="EMBL" id="CAG8807918.1"/>
    </source>
</evidence>
<keyword evidence="2" id="KW-1185">Reference proteome</keyword>
<name>A0ABN7VZL7_GIGMA</name>
<protein>
    <submittedName>
        <fullName evidence="1">24541_t:CDS:1</fullName>
    </submittedName>
</protein>
<gene>
    <name evidence="1" type="ORF">GMARGA_LOCUS24606</name>
</gene>
<dbReference type="Proteomes" id="UP000789901">
    <property type="component" value="Unassembled WGS sequence"/>
</dbReference>
<reference evidence="1 2" key="1">
    <citation type="submission" date="2021-06" db="EMBL/GenBank/DDBJ databases">
        <authorList>
            <person name="Kallberg Y."/>
            <person name="Tangrot J."/>
            <person name="Rosling A."/>
        </authorList>
    </citation>
    <scope>NUCLEOTIDE SEQUENCE [LARGE SCALE GENOMIC DNA]</scope>
    <source>
        <strain evidence="1 2">120-4 pot B 10/14</strain>
    </source>
</reference>
<dbReference type="EMBL" id="CAJVQB010026135">
    <property type="protein sequence ID" value="CAG8807918.1"/>
    <property type="molecule type" value="Genomic_DNA"/>
</dbReference>
<accession>A0ABN7VZL7</accession>
<sequence length="66" mass="7774">MAQLHSYYISNIKKELKLCDNFAEIELHNSALNKMIFAEIDNLEPNKYEEENEINTENLVVNDIKM</sequence>
<comment type="caution">
    <text evidence="1">The sequence shown here is derived from an EMBL/GenBank/DDBJ whole genome shotgun (WGS) entry which is preliminary data.</text>
</comment>
<feature type="non-terminal residue" evidence="1">
    <location>
        <position position="66"/>
    </location>
</feature>
<organism evidence="1 2">
    <name type="scientific">Gigaspora margarita</name>
    <dbReference type="NCBI Taxonomy" id="4874"/>
    <lineage>
        <taxon>Eukaryota</taxon>
        <taxon>Fungi</taxon>
        <taxon>Fungi incertae sedis</taxon>
        <taxon>Mucoromycota</taxon>
        <taxon>Glomeromycotina</taxon>
        <taxon>Glomeromycetes</taxon>
        <taxon>Diversisporales</taxon>
        <taxon>Gigasporaceae</taxon>
        <taxon>Gigaspora</taxon>
    </lineage>
</organism>
<evidence type="ECO:0000313" key="2">
    <source>
        <dbReference type="Proteomes" id="UP000789901"/>
    </source>
</evidence>
<proteinExistence type="predicted"/>